<keyword evidence="7" id="KW-0325">Glycoprotein</keyword>
<evidence type="ECO:0000256" key="3">
    <source>
        <dbReference type="ARBA" id="ARBA00022692"/>
    </source>
</evidence>
<feature type="transmembrane region" description="Helical" evidence="9">
    <location>
        <begin position="142"/>
        <end position="160"/>
    </location>
</feature>
<dbReference type="EMBL" id="QFQP01000023">
    <property type="protein sequence ID" value="PZR08908.1"/>
    <property type="molecule type" value="Genomic_DNA"/>
</dbReference>
<comment type="caution">
    <text evidence="12">The sequence shown here is derived from an EMBL/GenBank/DDBJ whole genome shotgun (WGS) entry which is preliminary data.</text>
</comment>
<name>A0A2W5UIT6_9BACT</name>
<keyword evidence="5 9" id="KW-1133">Transmembrane helix</keyword>
<evidence type="ECO:0000256" key="8">
    <source>
        <dbReference type="ARBA" id="ARBA00040643"/>
    </source>
</evidence>
<evidence type="ECO:0000313" key="12">
    <source>
        <dbReference type="EMBL" id="PZR08908.1"/>
    </source>
</evidence>
<keyword evidence="4" id="KW-0256">Endoplasmic reticulum</keyword>
<accession>A0A2W5UIT6</accession>
<dbReference type="InterPro" id="IPR009613">
    <property type="entry name" value="LMF"/>
</dbReference>
<dbReference type="InterPro" id="IPR057434">
    <property type="entry name" value="LMF1/2_N"/>
</dbReference>
<dbReference type="GO" id="GO:0051604">
    <property type="term" value="P:protein maturation"/>
    <property type="evidence" value="ECO:0007669"/>
    <property type="project" value="InterPro"/>
</dbReference>
<feature type="transmembrane region" description="Helical" evidence="9">
    <location>
        <begin position="226"/>
        <end position="248"/>
    </location>
</feature>
<dbReference type="InterPro" id="IPR057433">
    <property type="entry name" value="LMF1/2_C"/>
</dbReference>
<feature type="transmembrane region" description="Helical" evidence="9">
    <location>
        <begin position="63"/>
        <end position="83"/>
    </location>
</feature>
<keyword evidence="3 9" id="KW-0812">Transmembrane</keyword>
<proteinExistence type="inferred from homology"/>
<evidence type="ECO:0000256" key="2">
    <source>
        <dbReference type="ARBA" id="ARBA00005512"/>
    </source>
</evidence>
<keyword evidence="6 9" id="KW-0472">Membrane</keyword>
<protein>
    <recommendedName>
        <fullName evidence="8">Lipase maturation factor 2</fullName>
    </recommendedName>
</protein>
<evidence type="ECO:0000256" key="4">
    <source>
        <dbReference type="ARBA" id="ARBA00022824"/>
    </source>
</evidence>
<reference evidence="12 13" key="1">
    <citation type="submission" date="2017-08" db="EMBL/GenBank/DDBJ databases">
        <title>Infants hospitalized years apart are colonized by the same room-sourced microbial strains.</title>
        <authorList>
            <person name="Brooks B."/>
            <person name="Olm M.R."/>
            <person name="Firek B.A."/>
            <person name="Baker R."/>
            <person name="Thomas B.C."/>
            <person name="Morowitz M.J."/>
            <person name="Banfield J.F."/>
        </authorList>
    </citation>
    <scope>NUCLEOTIDE SEQUENCE [LARGE SCALE GENOMIC DNA]</scope>
    <source>
        <strain evidence="12">S2_003_000_R2_14</strain>
    </source>
</reference>
<dbReference type="Pfam" id="PF25179">
    <property type="entry name" value="LMF1_C"/>
    <property type="match status" value="1"/>
</dbReference>
<feature type="transmembrane region" description="Helical" evidence="9">
    <location>
        <begin position="268"/>
        <end position="286"/>
    </location>
</feature>
<dbReference type="Proteomes" id="UP000249061">
    <property type="component" value="Unassembled WGS sequence"/>
</dbReference>
<dbReference type="PANTHER" id="PTHR14463:SF5">
    <property type="entry name" value="LIPASE MATURATION FACTOR 2"/>
    <property type="match status" value="1"/>
</dbReference>
<comment type="similarity">
    <text evidence="2">Belongs to the lipase maturation factor family.</text>
</comment>
<feature type="transmembrane region" description="Helical" evidence="9">
    <location>
        <begin position="198"/>
        <end position="219"/>
    </location>
</feature>
<evidence type="ECO:0000256" key="9">
    <source>
        <dbReference type="SAM" id="Phobius"/>
    </source>
</evidence>
<evidence type="ECO:0000256" key="5">
    <source>
        <dbReference type="ARBA" id="ARBA00022989"/>
    </source>
</evidence>
<dbReference type="AlphaFoldDB" id="A0A2W5UIT6"/>
<organism evidence="12 13">
    <name type="scientific">Archangium gephyra</name>
    <dbReference type="NCBI Taxonomy" id="48"/>
    <lineage>
        <taxon>Bacteria</taxon>
        <taxon>Pseudomonadati</taxon>
        <taxon>Myxococcota</taxon>
        <taxon>Myxococcia</taxon>
        <taxon>Myxococcales</taxon>
        <taxon>Cystobacterineae</taxon>
        <taxon>Archangiaceae</taxon>
        <taxon>Archangium</taxon>
    </lineage>
</organism>
<sequence length="444" mass="50094">MRRLFFICFGLTAMVAVGSYWWQFPGLGGVDGIAPMAQVFEALSRRNTIFELPTLLWFSSSDVMIHALLALAFFSGVAMVIGLAPRAACVTLWLCWGSLVQVGQPFLSFQWDILLIESAFCAAWFAPPGLKPRFDDEPPRAFAFVMYALACKVTLQSGIVKLTSGDPSWRDFTALTYHWWTQPLPTWSSFVIAELPRFVQKAMCVAMFAFELVIPLLAFGPRRLRVISALGLMGLQVALFVAGNYSYYNLLTFVLALPLLVDGGPRSRWRWALPAAYALISIGVFTRAPWVNPLRRFDTINAYGAFAWMTKNRAEIIVEGSNDGSTWLAYELPWKPGAVTRRPTFVAPWQPRLDWQMWFASLGQCGNNPWILSMQQKVLLGEPTVLSLFETSPFATAPKFLRTRSFEYRFAPLSEKGVWWTRTEVGPYCPALRLDENGRLMRAD</sequence>
<evidence type="ECO:0000256" key="1">
    <source>
        <dbReference type="ARBA" id="ARBA00004477"/>
    </source>
</evidence>
<evidence type="ECO:0000259" key="10">
    <source>
        <dbReference type="Pfam" id="PF06762"/>
    </source>
</evidence>
<dbReference type="PANTHER" id="PTHR14463">
    <property type="entry name" value="LIPASE MATURATION FACTOR"/>
    <property type="match status" value="1"/>
</dbReference>
<evidence type="ECO:0000313" key="13">
    <source>
        <dbReference type="Proteomes" id="UP000249061"/>
    </source>
</evidence>
<dbReference type="Pfam" id="PF06762">
    <property type="entry name" value="LMF1"/>
    <property type="match status" value="1"/>
</dbReference>
<gene>
    <name evidence="12" type="ORF">DI536_23760</name>
</gene>
<evidence type="ECO:0000256" key="7">
    <source>
        <dbReference type="ARBA" id="ARBA00023180"/>
    </source>
</evidence>
<feature type="domain" description="Lipase maturation factor 1/2 N-terminal" evidence="10">
    <location>
        <begin position="108"/>
        <end position="262"/>
    </location>
</feature>
<evidence type="ECO:0000259" key="11">
    <source>
        <dbReference type="Pfam" id="PF25179"/>
    </source>
</evidence>
<comment type="subcellular location">
    <subcellularLocation>
        <location evidence="1">Endoplasmic reticulum membrane</location>
        <topology evidence="1">Multi-pass membrane protein</topology>
    </subcellularLocation>
</comment>
<feature type="domain" description="Lipase maturation factor 1/2 C-terminal" evidence="11">
    <location>
        <begin position="300"/>
        <end position="430"/>
    </location>
</feature>
<evidence type="ECO:0000256" key="6">
    <source>
        <dbReference type="ARBA" id="ARBA00023136"/>
    </source>
</evidence>